<feature type="domain" description="Pyrroline-5-carboxylate reductase catalytic N-terminal" evidence="2">
    <location>
        <begin position="2"/>
        <end position="93"/>
    </location>
</feature>
<dbReference type="Pfam" id="PF03807">
    <property type="entry name" value="F420_oxidored"/>
    <property type="match status" value="1"/>
</dbReference>
<dbReference type="SUPFAM" id="SSF51735">
    <property type="entry name" value="NAD(P)-binding Rossmann-fold domains"/>
    <property type="match status" value="1"/>
</dbReference>
<reference evidence="3 4" key="1">
    <citation type="submission" date="2019-06" db="EMBL/GenBank/DDBJ databases">
        <title>Sequencing the genomes of 1000 actinobacteria strains.</title>
        <authorList>
            <person name="Klenk H.-P."/>
        </authorList>
    </citation>
    <scope>NUCLEOTIDE SEQUENCE [LARGE SCALE GENOMIC DNA]</scope>
    <source>
        <strain evidence="3 4">DSM 24683</strain>
    </source>
</reference>
<keyword evidence="1" id="KW-0560">Oxidoreductase</keyword>
<comment type="caution">
    <text evidence="3">The sequence shown here is derived from an EMBL/GenBank/DDBJ whole genome shotgun (WGS) entry which is preliminary data.</text>
</comment>
<protein>
    <recommendedName>
        <fullName evidence="2">Pyrroline-5-carboxylate reductase catalytic N-terminal domain-containing protein</fullName>
    </recommendedName>
</protein>
<evidence type="ECO:0000313" key="3">
    <source>
        <dbReference type="EMBL" id="TWD83929.1"/>
    </source>
</evidence>
<dbReference type="PANTHER" id="PTHR14239">
    <property type="entry name" value="DUDULIN-RELATED"/>
    <property type="match status" value="1"/>
</dbReference>
<name>A0A561BYF9_9ACTN</name>
<accession>A0A561BYF9</accession>
<dbReference type="OrthoDB" id="5738121at2"/>
<dbReference type="InterPro" id="IPR036291">
    <property type="entry name" value="NAD(P)-bd_dom_sf"/>
</dbReference>
<evidence type="ECO:0000313" key="4">
    <source>
        <dbReference type="Proteomes" id="UP000318380"/>
    </source>
</evidence>
<dbReference type="PANTHER" id="PTHR14239:SF10">
    <property type="entry name" value="REDUCTASE"/>
    <property type="match status" value="1"/>
</dbReference>
<dbReference type="InterPro" id="IPR028939">
    <property type="entry name" value="P5C_Rdtase_cat_N"/>
</dbReference>
<keyword evidence="4" id="KW-1185">Reference proteome</keyword>
<dbReference type="Gene3D" id="3.40.50.720">
    <property type="entry name" value="NAD(P)-binding Rossmann-like Domain"/>
    <property type="match status" value="1"/>
</dbReference>
<sequence length="210" mass="21725">MRIGILGSGRMADALGGRWAQAGHEVLVGGRSPERAKELALRIGSQHGTLQDAAEFGEVTLLAVSAEAADGVLRTVGAPDGSLAGRPLIDCTNSVDQRDLTLAEPAMAERISELSPGAAVVKAFNLAADPVWRSTPQTFEGRPLGVPLCGDDEAALVKVEELVRALGGEPVRAGGLARARLLEATAAFAIGIWFGGGDTRALFPPLAHAF</sequence>
<dbReference type="EMBL" id="VIVK01000001">
    <property type="protein sequence ID" value="TWD83929.1"/>
    <property type="molecule type" value="Genomic_DNA"/>
</dbReference>
<evidence type="ECO:0000259" key="2">
    <source>
        <dbReference type="Pfam" id="PF03807"/>
    </source>
</evidence>
<dbReference type="GO" id="GO:0016491">
    <property type="term" value="F:oxidoreductase activity"/>
    <property type="evidence" value="ECO:0007669"/>
    <property type="project" value="UniProtKB-KW"/>
</dbReference>
<dbReference type="AlphaFoldDB" id="A0A561BYF9"/>
<gene>
    <name evidence="3" type="ORF">FB561_5100</name>
</gene>
<evidence type="ECO:0000256" key="1">
    <source>
        <dbReference type="ARBA" id="ARBA00023002"/>
    </source>
</evidence>
<proteinExistence type="predicted"/>
<dbReference type="InterPro" id="IPR051267">
    <property type="entry name" value="STEAP_metalloreductase"/>
</dbReference>
<dbReference type="Proteomes" id="UP000318380">
    <property type="component" value="Unassembled WGS sequence"/>
</dbReference>
<dbReference type="RefSeq" id="WP_145810932.1">
    <property type="nucleotide sequence ID" value="NZ_VIVK01000001.1"/>
</dbReference>
<organism evidence="3 4">
    <name type="scientific">Kribbella amoyensis</name>
    <dbReference type="NCBI Taxonomy" id="996641"/>
    <lineage>
        <taxon>Bacteria</taxon>
        <taxon>Bacillati</taxon>
        <taxon>Actinomycetota</taxon>
        <taxon>Actinomycetes</taxon>
        <taxon>Propionibacteriales</taxon>
        <taxon>Kribbellaceae</taxon>
        <taxon>Kribbella</taxon>
    </lineage>
</organism>